<dbReference type="AlphaFoldDB" id="G2KNN1"/>
<organism evidence="1 2">
    <name type="scientific">Micavibrio aeruginosavorus (strain ARL-13)</name>
    <dbReference type="NCBI Taxonomy" id="856793"/>
    <lineage>
        <taxon>Bacteria</taxon>
        <taxon>Pseudomonadati</taxon>
        <taxon>Bdellovibrionota</taxon>
        <taxon>Bdellovibrionia</taxon>
        <taxon>Bdellovibrionales</taxon>
        <taxon>Pseudobdellovibrionaceae</taxon>
        <taxon>Micavibrio</taxon>
    </lineage>
</organism>
<dbReference type="Pfam" id="PF00300">
    <property type="entry name" value="His_Phos_1"/>
    <property type="match status" value="1"/>
</dbReference>
<dbReference type="EMBL" id="CP002382">
    <property type="protein sequence ID" value="AEP10276.1"/>
    <property type="molecule type" value="Genomic_DNA"/>
</dbReference>
<dbReference type="InterPro" id="IPR013078">
    <property type="entry name" value="His_Pase_superF_clade-1"/>
</dbReference>
<dbReference type="Proteomes" id="UP000009286">
    <property type="component" value="Chromosome"/>
</dbReference>
<dbReference type="InterPro" id="IPR029033">
    <property type="entry name" value="His_PPase_superfam"/>
</dbReference>
<proteinExistence type="predicted"/>
<reference evidence="1 2" key="1">
    <citation type="journal article" date="2011" name="BMC Genomics">
        <title>Genomic insights into an obligate epibiotic bacterial predator: Micavibrio aeruginosavorus ARL-13.</title>
        <authorList>
            <person name="Wang Z."/>
            <person name="Kadouri D."/>
            <person name="Wu M."/>
        </authorList>
    </citation>
    <scope>NUCLEOTIDE SEQUENCE [LARGE SCALE GENOMIC DNA]</scope>
    <source>
        <strain evidence="1 2">ARL-13</strain>
    </source>
</reference>
<dbReference type="HOGENOM" id="CLU_084603_2_1_5"/>
<dbReference type="SMART" id="SM00855">
    <property type="entry name" value="PGAM"/>
    <property type="match status" value="1"/>
</dbReference>
<sequence length="176" mass="19737">MRQLYILRHAQAASPQGVDDKHRPLTRQGLADARALGQLMDRMEFKPDYILCSPARRTRQTLAKIQETLGPDTPVGYASGLYFATTGQLYDHIKRVDSKYRNIMLVSHNPSVHGLARFLTGLGPPDLLMLLELDYRECTMAALDCPIDSWASLLPAQCDLKNLLIPGKDFRGEIVD</sequence>
<dbReference type="STRING" id="856793.MICA_1967"/>
<evidence type="ECO:0000313" key="1">
    <source>
        <dbReference type="EMBL" id="AEP10276.1"/>
    </source>
</evidence>
<gene>
    <name evidence="1" type="ordered locus">MICA_1967</name>
</gene>
<evidence type="ECO:0000313" key="2">
    <source>
        <dbReference type="Proteomes" id="UP000009286"/>
    </source>
</evidence>
<name>G2KNN1_MICAA</name>
<dbReference type="RefSeq" id="WP_014103499.1">
    <property type="nucleotide sequence ID" value="NC_016026.1"/>
</dbReference>
<dbReference type="CDD" id="cd07067">
    <property type="entry name" value="HP_PGM_like"/>
    <property type="match status" value="1"/>
</dbReference>
<dbReference type="Gene3D" id="3.40.50.1240">
    <property type="entry name" value="Phosphoglycerate mutase-like"/>
    <property type="match status" value="1"/>
</dbReference>
<protein>
    <submittedName>
        <fullName evidence="1">Phosphoglycerate mutase family protein</fullName>
    </submittedName>
</protein>
<dbReference type="KEGG" id="mai:MICA_1967"/>
<accession>G2KNN1</accession>
<dbReference type="OrthoDB" id="9810154at2"/>
<dbReference type="eggNOG" id="COG2062">
    <property type="taxonomic scope" value="Bacteria"/>
</dbReference>
<dbReference type="PANTHER" id="PTHR47623:SF1">
    <property type="entry name" value="OS09G0287300 PROTEIN"/>
    <property type="match status" value="1"/>
</dbReference>
<dbReference type="PANTHER" id="PTHR47623">
    <property type="entry name" value="OS09G0287300 PROTEIN"/>
    <property type="match status" value="1"/>
</dbReference>
<dbReference type="SUPFAM" id="SSF53254">
    <property type="entry name" value="Phosphoglycerate mutase-like"/>
    <property type="match status" value="1"/>
</dbReference>
<keyword evidence="2" id="KW-1185">Reference proteome</keyword>